<accession>A0A239B9H3</accession>
<gene>
    <name evidence="2" type="ORF">SAMN06295912_1019</name>
</gene>
<dbReference type="RefSeq" id="WP_089217567.1">
    <property type="nucleotide sequence ID" value="NZ_FZOS01000001.1"/>
</dbReference>
<evidence type="ECO:0008006" key="4">
    <source>
        <dbReference type="Google" id="ProtNLM"/>
    </source>
</evidence>
<evidence type="ECO:0000313" key="3">
    <source>
        <dbReference type="Proteomes" id="UP000198281"/>
    </source>
</evidence>
<dbReference type="PROSITE" id="PS51257">
    <property type="entry name" value="PROKAR_LIPOPROTEIN"/>
    <property type="match status" value="1"/>
</dbReference>
<proteinExistence type="predicted"/>
<evidence type="ECO:0000313" key="2">
    <source>
        <dbReference type="EMBL" id="SNS04625.1"/>
    </source>
</evidence>
<sequence length="152" mass="15595">MRVAILATAMLLSACAAPATRPAPASQPDDGIPLGTLPRQALPQGQCALFLWKAGNEARLVVMARVDPPLARIALDGRQLDLPRTNADGLAAGAAFSNATYSDGTTSVTIDVVLEKREELQGGAVVTGGSLSLDRAAGDSFVMPVAGLLACR</sequence>
<feature type="signal peptide" evidence="1">
    <location>
        <begin position="1"/>
        <end position="19"/>
    </location>
</feature>
<protein>
    <recommendedName>
        <fullName evidence="4">Lipoprotein</fullName>
    </recommendedName>
</protein>
<dbReference type="AlphaFoldDB" id="A0A239B9H3"/>
<feature type="chain" id="PRO_5013235167" description="Lipoprotein" evidence="1">
    <location>
        <begin position="20"/>
        <end position="152"/>
    </location>
</feature>
<evidence type="ECO:0000256" key="1">
    <source>
        <dbReference type="SAM" id="SignalP"/>
    </source>
</evidence>
<keyword evidence="3" id="KW-1185">Reference proteome</keyword>
<dbReference type="OrthoDB" id="7595402at2"/>
<dbReference type="EMBL" id="FZOS01000001">
    <property type="protein sequence ID" value="SNS04625.1"/>
    <property type="molecule type" value="Genomic_DNA"/>
</dbReference>
<organism evidence="2 3">
    <name type="scientific">Edaphosphingomonas laterariae</name>
    <dbReference type="NCBI Taxonomy" id="861865"/>
    <lineage>
        <taxon>Bacteria</taxon>
        <taxon>Pseudomonadati</taxon>
        <taxon>Pseudomonadota</taxon>
        <taxon>Alphaproteobacteria</taxon>
        <taxon>Sphingomonadales</taxon>
        <taxon>Rhizorhabdaceae</taxon>
        <taxon>Edaphosphingomonas</taxon>
    </lineage>
</organism>
<reference evidence="3" key="1">
    <citation type="submission" date="2017-06" db="EMBL/GenBank/DDBJ databases">
        <authorList>
            <person name="Varghese N."/>
            <person name="Submissions S."/>
        </authorList>
    </citation>
    <scope>NUCLEOTIDE SEQUENCE [LARGE SCALE GENOMIC DNA]</scope>
    <source>
        <strain evidence="3">LNB2</strain>
    </source>
</reference>
<name>A0A239B9H3_9SPHN</name>
<keyword evidence="1" id="KW-0732">Signal</keyword>
<dbReference type="Proteomes" id="UP000198281">
    <property type="component" value="Unassembled WGS sequence"/>
</dbReference>